<dbReference type="PANTHER" id="PTHR43343">
    <property type="entry name" value="PEPTIDASE S12"/>
    <property type="match status" value="1"/>
</dbReference>
<dbReference type="GO" id="GO:0004252">
    <property type="term" value="F:serine-type endopeptidase activity"/>
    <property type="evidence" value="ECO:0007669"/>
    <property type="project" value="InterPro"/>
</dbReference>
<keyword evidence="4" id="KW-0720">Serine protease</keyword>
<dbReference type="InterPro" id="IPR043504">
    <property type="entry name" value="Peptidase_S1_PA_chymotrypsin"/>
</dbReference>
<evidence type="ECO:0000313" key="7">
    <source>
        <dbReference type="EMBL" id="TQE43270.1"/>
    </source>
</evidence>
<dbReference type="SMART" id="SM00228">
    <property type="entry name" value="PDZ"/>
    <property type="match status" value="1"/>
</dbReference>
<dbReference type="STRING" id="1686286.GCA_900092335_01099"/>
<name>A0A540R6A3_9CORY</name>
<dbReference type="Gene3D" id="2.30.42.10">
    <property type="match status" value="1"/>
</dbReference>
<dbReference type="EMBL" id="VHIR01000010">
    <property type="protein sequence ID" value="TQE43270.1"/>
    <property type="molecule type" value="Genomic_DNA"/>
</dbReference>
<feature type="compositionally biased region" description="Basic and acidic residues" evidence="5">
    <location>
        <begin position="60"/>
        <end position="69"/>
    </location>
</feature>
<dbReference type="InterPro" id="IPR009003">
    <property type="entry name" value="Peptidase_S1_PA"/>
</dbReference>
<dbReference type="SUPFAM" id="SSF50156">
    <property type="entry name" value="PDZ domain-like"/>
    <property type="match status" value="1"/>
</dbReference>
<dbReference type="SUPFAM" id="SSF50494">
    <property type="entry name" value="Trypsin-like serine proteases"/>
    <property type="match status" value="1"/>
</dbReference>
<evidence type="ECO:0000256" key="3">
    <source>
        <dbReference type="ARBA" id="ARBA00022801"/>
    </source>
</evidence>
<dbReference type="AlphaFoldDB" id="A0A540R6A3"/>
<dbReference type="GO" id="GO:0006508">
    <property type="term" value="P:proteolysis"/>
    <property type="evidence" value="ECO:0007669"/>
    <property type="project" value="UniProtKB-KW"/>
</dbReference>
<evidence type="ECO:0000259" key="6">
    <source>
        <dbReference type="PROSITE" id="PS50106"/>
    </source>
</evidence>
<evidence type="ECO:0000256" key="5">
    <source>
        <dbReference type="SAM" id="MobiDB-lite"/>
    </source>
</evidence>
<accession>A0A540R6A3</accession>
<dbReference type="PROSITE" id="PS50106">
    <property type="entry name" value="PDZ"/>
    <property type="match status" value="1"/>
</dbReference>
<evidence type="ECO:0000256" key="2">
    <source>
        <dbReference type="ARBA" id="ARBA00022670"/>
    </source>
</evidence>
<dbReference type="CDD" id="cd06779">
    <property type="entry name" value="cpPDZ_Deg_HtrA-like"/>
    <property type="match status" value="1"/>
</dbReference>
<evidence type="ECO:0000256" key="1">
    <source>
        <dbReference type="ARBA" id="ARBA00010541"/>
    </source>
</evidence>
<keyword evidence="3" id="KW-0378">Hydrolase</keyword>
<dbReference type="Proteomes" id="UP000318080">
    <property type="component" value="Unassembled WGS sequence"/>
</dbReference>
<feature type="compositionally biased region" description="Polar residues" evidence="5">
    <location>
        <begin position="1"/>
        <end position="11"/>
    </location>
</feature>
<organism evidence="7 8">
    <name type="scientific">Corynebacterium phoceense</name>
    <dbReference type="NCBI Taxonomy" id="1686286"/>
    <lineage>
        <taxon>Bacteria</taxon>
        <taxon>Bacillati</taxon>
        <taxon>Actinomycetota</taxon>
        <taxon>Actinomycetes</taxon>
        <taxon>Mycobacteriales</taxon>
        <taxon>Corynebacteriaceae</taxon>
        <taxon>Corynebacterium</taxon>
    </lineage>
</organism>
<reference evidence="7 8" key="1">
    <citation type="submission" date="2019-06" db="EMBL/GenBank/DDBJ databases">
        <title>Draft genome of C. phoceense Strain 272.</title>
        <authorList>
            <person name="Pacheco L.G.C."/>
            <person name="Barberis C.M."/>
            <person name="Almuzara M.N."/>
            <person name="Traglia G.M."/>
            <person name="Santos C.S."/>
            <person name="Rocha D.J.P.G."/>
            <person name="Aguiar E.R.G.R."/>
            <person name="Vay C.A."/>
        </authorList>
    </citation>
    <scope>NUCLEOTIDE SEQUENCE [LARGE SCALE GENOMIC DNA]</scope>
    <source>
        <strain evidence="7 8">272</strain>
    </source>
</reference>
<feature type="domain" description="PDZ" evidence="6">
    <location>
        <begin position="403"/>
        <end position="482"/>
    </location>
</feature>
<feature type="region of interest" description="Disordered" evidence="5">
    <location>
        <begin position="1"/>
        <end position="101"/>
    </location>
</feature>
<proteinExistence type="inferred from homology"/>
<feature type="compositionally biased region" description="Polar residues" evidence="5">
    <location>
        <begin position="74"/>
        <end position="87"/>
    </location>
</feature>
<evidence type="ECO:0000313" key="8">
    <source>
        <dbReference type="Proteomes" id="UP000318080"/>
    </source>
</evidence>
<dbReference type="PRINTS" id="PR00834">
    <property type="entry name" value="PROTEASES2C"/>
</dbReference>
<keyword evidence="2" id="KW-0645">Protease</keyword>
<comment type="caution">
    <text evidence="7">The sequence shown here is derived from an EMBL/GenBank/DDBJ whole genome shotgun (WGS) entry which is preliminary data.</text>
</comment>
<dbReference type="InterPro" id="IPR001478">
    <property type="entry name" value="PDZ"/>
</dbReference>
<feature type="compositionally biased region" description="Polar residues" evidence="5">
    <location>
        <begin position="167"/>
        <end position="195"/>
    </location>
</feature>
<sequence>MTFWNKNQSEPQDGHSADNSDITNSHAAEDTERVADKEPYGSEAHYGSTATPAGDAAGSRGERFDETREIAAQGQPSPTYSQGWNQPRTEDAQAAQAAQSAQRQQPYAAWLGQGAGAGYGAAPTAVAPRAEKSKKSVSLPAALALMLAGSVAAGSITGVVVSKNSDDSGTATVNEVLNQPVSNTEPSGDSTNSDSGIEDVASKVLPSVVAIQLMTRTAVESGSGSIISPDGYVLTNHHVIADASQGELEVTLNDGSKHTARVIASDANTDVGIIKIDDVQDLPYLEFGDSSSLKVGQQVVAVGSPLGLNATVTSGIVSALNRPVRASQEGGESSLIDAIQTDAAVNPGNSGGPLVDMNGKLVGMNSMIASLSSGSSSSEAGSIGLGFAIPSVFAKRMADQLINKGEVTHPMLGVQVAAQQLFDGAYVAGVEPNSPADKAGLKKGDVITRVNERLIDSADSLIAATRSQEFGATVTLEVTSEGEDSPRQVEVTLTSE</sequence>
<dbReference type="InterPro" id="IPR036034">
    <property type="entry name" value="PDZ_sf"/>
</dbReference>
<protein>
    <submittedName>
        <fullName evidence="7">PDZ domain-containing protein</fullName>
    </submittedName>
</protein>
<dbReference type="InterPro" id="IPR001940">
    <property type="entry name" value="Peptidase_S1C"/>
</dbReference>
<dbReference type="RefSeq" id="WP_082723224.1">
    <property type="nucleotide sequence ID" value="NZ_JADPQA010000014.1"/>
</dbReference>
<feature type="compositionally biased region" description="Basic and acidic residues" evidence="5">
    <location>
        <begin position="27"/>
        <end position="40"/>
    </location>
</feature>
<gene>
    <name evidence="7" type="ORF">EJK80_07920</name>
</gene>
<feature type="region of interest" description="Disordered" evidence="5">
    <location>
        <begin position="165"/>
        <end position="195"/>
    </location>
</feature>
<evidence type="ECO:0000256" key="4">
    <source>
        <dbReference type="ARBA" id="ARBA00022825"/>
    </source>
</evidence>
<comment type="similarity">
    <text evidence="1">Belongs to the peptidase S1C family.</text>
</comment>
<dbReference type="InterPro" id="IPR051201">
    <property type="entry name" value="Chloro_Bact_Ser_Proteases"/>
</dbReference>
<feature type="compositionally biased region" description="Low complexity" evidence="5">
    <location>
        <begin position="92"/>
        <end position="101"/>
    </location>
</feature>
<keyword evidence="8" id="KW-1185">Reference proteome</keyword>
<dbReference type="Gene3D" id="2.40.10.10">
    <property type="entry name" value="Trypsin-like serine proteases"/>
    <property type="match status" value="2"/>
</dbReference>
<dbReference type="FunFam" id="2.40.10.10:FF:000001">
    <property type="entry name" value="Periplasmic serine protease DegS"/>
    <property type="match status" value="1"/>
</dbReference>
<dbReference type="PANTHER" id="PTHR43343:SF3">
    <property type="entry name" value="PROTEASE DO-LIKE 8, CHLOROPLASTIC"/>
    <property type="match status" value="1"/>
</dbReference>
<dbReference type="Pfam" id="PF13365">
    <property type="entry name" value="Trypsin_2"/>
    <property type="match status" value="1"/>
</dbReference>
<feature type="region of interest" description="Disordered" evidence="5">
    <location>
        <begin position="477"/>
        <end position="496"/>
    </location>
</feature>
<dbReference type="Pfam" id="PF13180">
    <property type="entry name" value="PDZ_2"/>
    <property type="match status" value="1"/>
</dbReference>